<accession>A0A4R2KX27</accession>
<evidence type="ECO:0000259" key="9">
    <source>
        <dbReference type="Pfam" id="PF13098"/>
    </source>
</evidence>
<comment type="caution">
    <text evidence="10">The sequence shown here is derived from an EMBL/GenBank/DDBJ whole genome shotgun (WGS) entry which is preliminary data.</text>
</comment>
<name>A0A4R2KX27_9GAMM</name>
<evidence type="ECO:0000313" key="11">
    <source>
        <dbReference type="Proteomes" id="UP000294980"/>
    </source>
</evidence>
<proteinExistence type="inferred from homology"/>
<evidence type="ECO:0000256" key="6">
    <source>
        <dbReference type="ARBA" id="ARBA00023284"/>
    </source>
</evidence>
<keyword evidence="3 7" id="KW-0732">Signal</keyword>
<dbReference type="InterPro" id="IPR012336">
    <property type="entry name" value="Thioredoxin-like_fold"/>
</dbReference>
<evidence type="ECO:0000259" key="8">
    <source>
        <dbReference type="Pfam" id="PF10411"/>
    </source>
</evidence>
<keyword evidence="6 7" id="KW-0676">Redox-active center</keyword>
<dbReference type="AlphaFoldDB" id="A0A4R2KX27"/>
<feature type="domain" description="Disulphide bond isomerase DsbC/G N-terminal" evidence="8">
    <location>
        <begin position="29"/>
        <end position="89"/>
    </location>
</feature>
<dbReference type="OrthoDB" id="12976at2"/>
<evidence type="ECO:0000256" key="3">
    <source>
        <dbReference type="ARBA" id="ARBA00022729"/>
    </source>
</evidence>
<dbReference type="Pfam" id="PF10411">
    <property type="entry name" value="DsbC_N"/>
    <property type="match status" value="1"/>
</dbReference>
<evidence type="ECO:0000256" key="2">
    <source>
        <dbReference type="ARBA" id="ARBA00009813"/>
    </source>
</evidence>
<protein>
    <recommendedName>
        <fullName evidence="7">Thiol:disulfide interchange protein</fullName>
    </recommendedName>
</protein>
<evidence type="ECO:0000256" key="1">
    <source>
        <dbReference type="ARBA" id="ARBA00004418"/>
    </source>
</evidence>
<dbReference type="PANTHER" id="PTHR35272:SF3">
    <property type="entry name" value="THIOL:DISULFIDE INTERCHANGE PROTEIN DSBC"/>
    <property type="match status" value="1"/>
</dbReference>
<dbReference type="EMBL" id="SLWX01000001">
    <property type="protein sequence ID" value="TCO78554.1"/>
    <property type="molecule type" value="Genomic_DNA"/>
</dbReference>
<dbReference type="InterPro" id="IPR009094">
    <property type="entry name" value="DiS-bond_isomerase_DsbC/G_N_sf"/>
</dbReference>
<dbReference type="CDD" id="cd03020">
    <property type="entry name" value="DsbA_DsbC_DsbG"/>
    <property type="match status" value="1"/>
</dbReference>
<dbReference type="InterPro" id="IPR018950">
    <property type="entry name" value="DiS-bond_isomerase_DsbC/G_N"/>
</dbReference>
<gene>
    <name evidence="10" type="ORF">EV688_101371</name>
</gene>
<keyword evidence="4 7" id="KW-0574">Periplasm</keyword>
<comment type="subcellular location">
    <subcellularLocation>
        <location evidence="1 7">Periplasm</location>
    </subcellularLocation>
</comment>
<evidence type="ECO:0000256" key="7">
    <source>
        <dbReference type="RuleBase" id="RU364038"/>
    </source>
</evidence>
<keyword evidence="11" id="KW-1185">Reference proteome</keyword>
<dbReference type="Pfam" id="PF13098">
    <property type="entry name" value="Thioredoxin_2"/>
    <property type="match status" value="1"/>
</dbReference>
<feature type="domain" description="Thioredoxin-like fold" evidence="9">
    <location>
        <begin position="122"/>
        <end position="246"/>
    </location>
</feature>
<keyword evidence="5" id="KW-1015">Disulfide bond</keyword>
<evidence type="ECO:0000256" key="4">
    <source>
        <dbReference type="ARBA" id="ARBA00022764"/>
    </source>
</evidence>
<dbReference type="SUPFAM" id="SSF52833">
    <property type="entry name" value="Thioredoxin-like"/>
    <property type="match status" value="1"/>
</dbReference>
<feature type="signal peptide" evidence="7">
    <location>
        <begin position="1"/>
        <end position="22"/>
    </location>
</feature>
<dbReference type="InterPro" id="IPR051470">
    <property type="entry name" value="Thiol:disulfide_interchange"/>
</dbReference>
<dbReference type="InterPro" id="IPR036249">
    <property type="entry name" value="Thioredoxin-like_sf"/>
</dbReference>
<reference evidence="10 11" key="1">
    <citation type="submission" date="2019-03" db="EMBL/GenBank/DDBJ databases">
        <title>Genomic Encyclopedia of Type Strains, Phase IV (KMG-IV): sequencing the most valuable type-strain genomes for metagenomic binning, comparative biology and taxonomic classification.</title>
        <authorList>
            <person name="Goeker M."/>
        </authorList>
    </citation>
    <scope>NUCLEOTIDE SEQUENCE [LARGE SCALE GENOMIC DNA]</scope>
    <source>
        <strain evidence="10 11">DSM 23344</strain>
    </source>
</reference>
<dbReference type="InterPro" id="IPR033954">
    <property type="entry name" value="DiS-bond_Isoase_DsbC/G"/>
</dbReference>
<comment type="similarity">
    <text evidence="2 7">Belongs to the thioredoxin family. DsbC subfamily.</text>
</comment>
<dbReference type="SUPFAM" id="SSF54423">
    <property type="entry name" value="DsbC/DsbG N-terminal domain-like"/>
    <property type="match status" value="1"/>
</dbReference>
<evidence type="ECO:0000256" key="5">
    <source>
        <dbReference type="ARBA" id="ARBA00023157"/>
    </source>
</evidence>
<dbReference type="Proteomes" id="UP000294980">
    <property type="component" value="Unassembled WGS sequence"/>
</dbReference>
<evidence type="ECO:0000313" key="10">
    <source>
        <dbReference type="EMBL" id="TCO78554.1"/>
    </source>
</evidence>
<dbReference type="GO" id="GO:0042597">
    <property type="term" value="C:periplasmic space"/>
    <property type="evidence" value="ECO:0007669"/>
    <property type="project" value="UniProtKB-SubCell"/>
</dbReference>
<comment type="function">
    <text evidence="7">Required for disulfide bond formation in some periplasmic proteins. Acts by transferring its disulfide bond to other proteins and is reduced in the process.</text>
</comment>
<feature type="chain" id="PRO_5020884256" description="Thiol:disulfide interchange protein" evidence="7">
    <location>
        <begin position="23"/>
        <end position="250"/>
    </location>
</feature>
<dbReference type="Gene3D" id="3.40.30.10">
    <property type="entry name" value="Glutaredoxin"/>
    <property type="match status" value="1"/>
</dbReference>
<dbReference type="PANTHER" id="PTHR35272">
    <property type="entry name" value="THIOL:DISULFIDE INTERCHANGE PROTEIN DSBC-RELATED"/>
    <property type="match status" value="1"/>
</dbReference>
<organism evidence="10 11">
    <name type="scientific">Chromatocurvus halotolerans</name>
    <dbReference type="NCBI Taxonomy" id="1132028"/>
    <lineage>
        <taxon>Bacteria</taxon>
        <taxon>Pseudomonadati</taxon>
        <taxon>Pseudomonadota</taxon>
        <taxon>Gammaproteobacteria</taxon>
        <taxon>Cellvibrionales</taxon>
        <taxon>Halieaceae</taxon>
        <taxon>Chromatocurvus</taxon>
    </lineage>
</organism>
<sequence>MIRALILAIGVVLALPSISSHADSGEAVPAKVLAQLRTAIEVPGAGLSVESARYSDLPGMVEVQFKEGPLVYASEDGAFFIIGDLYAVGPEGYVNLAERRRNTEREARLAAVSTDDMIIFPAEGETRGHITVFTDTTCFYCQKLHKEVPELNRRGVEVRYLAYPRSGVGSEGFRQLATAWCASDPRETLTRMKNRESVADNVCAGNPVARQYELGQEMGVRGTPAIVTADGQMIPGYRPVDDLLSVMGLD</sequence>
<dbReference type="RefSeq" id="WP_117316779.1">
    <property type="nucleotide sequence ID" value="NZ_QQSW01000006.1"/>
</dbReference>
<dbReference type="Gene3D" id="3.10.450.70">
    <property type="entry name" value="Disulphide bond isomerase, DsbC/G, N-terminal"/>
    <property type="match status" value="1"/>
</dbReference>